<keyword evidence="1" id="KW-0812">Transmembrane</keyword>
<reference evidence="2" key="1">
    <citation type="submission" date="2016-05" db="EMBL/GenBank/DDBJ databases">
        <authorList>
            <person name="Lavstsen T."/>
            <person name="Jespersen J.S."/>
        </authorList>
    </citation>
    <scope>NUCLEOTIDE SEQUENCE [LARGE SCALE GENOMIC DNA]</scope>
</reference>
<dbReference type="Proteomes" id="UP000078546">
    <property type="component" value="Unassembled WGS sequence"/>
</dbReference>
<accession>A0A1A8WGR3</accession>
<evidence type="ECO:0008006" key="6">
    <source>
        <dbReference type="Google" id="ProtNLM"/>
    </source>
</evidence>
<dbReference type="InterPro" id="IPR022139">
    <property type="entry name" value="Fam-L/Fam-M-like_plasmodium"/>
</dbReference>
<dbReference type="EMBL" id="FLQU01000923">
    <property type="protein sequence ID" value="SBS90386.1"/>
    <property type="molecule type" value="Genomic_DNA"/>
</dbReference>
<evidence type="ECO:0000313" key="3">
    <source>
        <dbReference type="EMBL" id="SBT01519.1"/>
    </source>
</evidence>
<keyword evidence="1" id="KW-1133">Transmembrane helix</keyword>
<organism evidence="2 5">
    <name type="scientific">Plasmodium ovale curtisi</name>
    <dbReference type="NCBI Taxonomy" id="864141"/>
    <lineage>
        <taxon>Eukaryota</taxon>
        <taxon>Sar</taxon>
        <taxon>Alveolata</taxon>
        <taxon>Apicomplexa</taxon>
        <taxon>Aconoidasida</taxon>
        <taxon>Haemosporida</taxon>
        <taxon>Plasmodiidae</taxon>
        <taxon>Plasmodium</taxon>
        <taxon>Plasmodium (Plasmodium)</taxon>
    </lineage>
</organism>
<sequence>MKFSIFSKTFAYILLSWTCQYYNNRSTISKITSKVNNRNASVILGKTRLLAEYRQKNESKRGSVKTHVNRYSQEEYQESGVESLMKRIKNIKEMINTKELGGKMNLSELEEKMKLREIEGKFRSKYSNLKKSKLGKLMKENKFLYDKLNYLFKNFKRAELYLEKKIFKSLCYIDKSKNDTNIDKYTYNKIHLISYAKLISAPLLMLLIGFIGFSAHSAIPLLFCGIGGTMLGYLFIKTLKYELSGQGVVNPTIDQYYAATKHYLF</sequence>
<evidence type="ECO:0000313" key="4">
    <source>
        <dbReference type="Proteomes" id="UP000078546"/>
    </source>
</evidence>
<feature type="transmembrane region" description="Helical" evidence="1">
    <location>
        <begin position="218"/>
        <end position="236"/>
    </location>
</feature>
<name>A0A1A8WGR3_PLAOA</name>
<protein>
    <recommendedName>
        <fullName evidence="6">Pv-fam-b protein</fullName>
    </recommendedName>
</protein>
<gene>
    <name evidence="3" type="ORF">POVCU1_067460</name>
    <name evidence="2" type="ORF">POVCU2_0061100</name>
</gene>
<keyword evidence="1" id="KW-0472">Membrane</keyword>
<dbReference type="Pfam" id="PF12420">
    <property type="entry name" value="DUF3671"/>
    <property type="match status" value="1"/>
</dbReference>
<evidence type="ECO:0000313" key="5">
    <source>
        <dbReference type="Proteomes" id="UP000078560"/>
    </source>
</evidence>
<feature type="transmembrane region" description="Helical" evidence="1">
    <location>
        <begin position="192"/>
        <end position="212"/>
    </location>
</feature>
<dbReference type="AlphaFoldDB" id="A0A1A8WGR3"/>
<reference evidence="4 5" key="2">
    <citation type="submission" date="2016-05" db="EMBL/GenBank/DDBJ databases">
        <authorList>
            <person name="Naeem Raeece"/>
        </authorList>
    </citation>
    <scope>NUCLEOTIDE SEQUENCE [LARGE SCALE GENOMIC DNA]</scope>
</reference>
<dbReference type="EMBL" id="FLQV01002544">
    <property type="protein sequence ID" value="SBT01519.1"/>
    <property type="molecule type" value="Genomic_DNA"/>
</dbReference>
<evidence type="ECO:0000256" key="1">
    <source>
        <dbReference type="SAM" id="Phobius"/>
    </source>
</evidence>
<dbReference type="Proteomes" id="UP000078560">
    <property type="component" value="Unassembled WGS sequence"/>
</dbReference>
<dbReference type="VEuPathDB" id="PlasmoDB:PocGH01_04010100"/>
<proteinExistence type="predicted"/>
<evidence type="ECO:0000313" key="2">
    <source>
        <dbReference type="EMBL" id="SBS90386.1"/>
    </source>
</evidence>